<keyword evidence="14 18" id="KW-0456">Lyase</keyword>
<dbReference type="HAMAP" id="MF_00109">
    <property type="entry name" value="Shikimate_kinase"/>
    <property type="match status" value="1"/>
</dbReference>
<dbReference type="PROSITE" id="PS01128">
    <property type="entry name" value="SHIKIMATE_KINASE"/>
    <property type="match status" value="1"/>
</dbReference>
<feature type="domain" description="3-dehydroquinate synthase N-terminal" evidence="20">
    <location>
        <begin position="340"/>
        <end position="452"/>
    </location>
</feature>
<comment type="caution">
    <text evidence="22">The sequence shown here is derived from an EMBL/GenBank/DDBJ whole genome shotgun (WGS) entry which is preliminary data.</text>
</comment>
<dbReference type="PANTHER" id="PTHR43622:SF7">
    <property type="entry name" value="3-DEHYDROQUINATE SYNTHASE, CHLOROPLASTIC"/>
    <property type="match status" value="1"/>
</dbReference>
<keyword evidence="18" id="KW-0862">Zinc</keyword>
<feature type="binding site" evidence="18">
    <location>
        <begin position="442"/>
        <end position="445"/>
    </location>
    <ligand>
        <name>NAD(+)</name>
        <dbReference type="ChEBI" id="CHEBI:57540"/>
    </ligand>
</feature>
<feature type="binding site" evidence="18">
    <location>
        <begin position="378"/>
        <end position="382"/>
    </location>
    <ligand>
        <name>NAD(+)</name>
        <dbReference type="ChEBI" id="CHEBI:57540"/>
    </ligand>
</feature>
<dbReference type="EC" id="2.7.1.71" evidence="17"/>
<dbReference type="InterPro" id="IPR050071">
    <property type="entry name" value="Dehydroquinate_synthase"/>
</dbReference>
<evidence type="ECO:0000256" key="5">
    <source>
        <dbReference type="ARBA" id="ARBA00004842"/>
    </source>
</evidence>
<protein>
    <recommendedName>
        <fullName evidence="17 18">Multifunctional fusion protein</fullName>
    </recommendedName>
    <domain>
        <recommendedName>
            <fullName evidence="17">Shikimate kinase</fullName>
            <shortName evidence="17">SK</shortName>
            <ecNumber evidence="17">2.7.1.71</ecNumber>
        </recommendedName>
    </domain>
    <domain>
        <recommendedName>
            <fullName evidence="18">3-dehydroquinate synthase</fullName>
            <shortName evidence="18">DHQS</shortName>
            <ecNumber evidence="18">4.2.3.4</ecNumber>
        </recommendedName>
    </domain>
</protein>
<evidence type="ECO:0000256" key="3">
    <source>
        <dbReference type="ARBA" id="ARBA00003485"/>
    </source>
</evidence>
<organism evidence="22 23">
    <name type="scientific">Herbaspirillum lusitanum</name>
    <dbReference type="NCBI Taxonomy" id="213312"/>
    <lineage>
        <taxon>Bacteria</taxon>
        <taxon>Pseudomonadati</taxon>
        <taxon>Pseudomonadota</taxon>
        <taxon>Betaproteobacteria</taxon>
        <taxon>Burkholderiales</taxon>
        <taxon>Oxalobacteraceae</taxon>
        <taxon>Herbaspirillum</taxon>
    </lineage>
</organism>
<dbReference type="Pfam" id="PF01761">
    <property type="entry name" value="DHQ_synthase"/>
    <property type="match status" value="1"/>
</dbReference>
<evidence type="ECO:0000256" key="2">
    <source>
        <dbReference type="ARBA" id="ARBA00001911"/>
    </source>
</evidence>
<dbReference type="SUPFAM" id="SSF56796">
    <property type="entry name" value="Dehydroquinate synthase-like"/>
    <property type="match status" value="1"/>
</dbReference>
<keyword evidence="10 17" id="KW-0418">Kinase</keyword>
<feature type="binding site" evidence="18">
    <location>
        <position position="424"/>
    </location>
    <ligand>
        <name>NAD(+)</name>
        <dbReference type="ChEBI" id="CHEBI:57540"/>
    </ligand>
</feature>
<evidence type="ECO:0000256" key="16">
    <source>
        <dbReference type="ARBA" id="ARBA00048567"/>
    </source>
</evidence>
<dbReference type="NCBIfam" id="NF003456">
    <property type="entry name" value="PRK05057.1"/>
    <property type="match status" value="1"/>
</dbReference>
<dbReference type="RefSeq" id="WP_408159730.1">
    <property type="nucleotide sequence ID" value="NZ_JAQQFM010000009.1"/>
</dbReference>
<dbReference type="Pfam" id="PF24621">
    <property type="entry name" value="DHQS_C"/>
    <property type="match status" value="1"/>
</dbReference>
<evidence type="ECO:0000256" key="8">
    <source>
        <dbReference type="ARBA" id="ARBA00022679"/>
    </source>
</evidence>
<feature type="compositionally biased region" description="Polar residues" evidence="19">
    <location>
        <begin position="252"/>
        <end position="271"/>
    </location>
</feature>
<comment type="function">
    <text evidence="17">Catalyzes the specific phosphorylation of the 3-hydroxyl group of shikimic acid using ATP as a cosubstrate.</text>
</comment>
<keyword evidence="9 18" id="KW-0547">Nucleotide-binding</keyword>
<dbReference type="GO" id="GO:0003856">
    <property type="term" value="F:3-dehydroquinate synthase activity"/>
    <property type="evidence" value="ECO:0007669"/>
    <property type="project" value="UniProtKB-EC"/>
</dbReference>
<reference evidence="22 23" key="1">
    <citation type="journal article" date="2024" name="Chem. Sci.">
        <title>Discovery of megapolipeptins by genome mining of a Burkholderiales bacteria collection.</title>
        <authorList>
            <person name="Paulo B.S."/>
            <person name="Recchia M.J.J."/>
            <person name="Lee S."/>
            <person name="Fergusson C.H."/>
            <person name="Romanowski S.B."/>
            <person name="Hernandez A."/>
            <person name="Krull N."/>
            <person name="Liu D.Y."/>
            <person name="Cavanagh H."/>
            <person name="Bos A."/>
            <person name="Gray C.A."/>
            <person name="Murphy B.T."/>
            <person name="Linington R.G."/>
            <person name="Eustaquio A.S."/>
        </authorList>
    </citation>
    <scope>NUCLEOTIDE SEQUENCE [LARGE SCALE GENOMIC DNA]</scope>
    <source>
        <strain evidence="22 23">RL21-008-BIB-A</strain>
    </source>
</reference>
<feature type="binding site" evidence="17">
    <location>
        <position position="16"/>
    </location>
    <ligand>
        <name>Mg(2+)</name>
        <dbReference type="ChEBI" id="CHEBI:18420"/>
    </ligand>
</feature>
<keyword evidence="12 18" id="KW-0520">NAD</keyword>
<comment type="subcellular location">
    <subcellularLocation>
        <location evidence="18">Cytoplasm</location>
    </subcellularLocation>
</comment>
<evidence type="ECO:0000256" key="19">
    <source>
        <dbReference type="SAM" id="MobiDB-lite"/>
    </source>
</evidence>
<keyword evidence="6 18" id="KW-0963">Cytoplasm</keyword>
<comment type="caution">
    <text evidence="17">Lacks conserved residue(s) required for the propagation of feature annotation.</text>
</comment>
<evidence type="ECO:0000313" key="22">
    <source>
        <dbReference type="EMBL" id="MFL9926512.1"/>
    </source>
</evidence>
<keyword evidence="11 17" id="KW-0067">ATP-binding</keyword>
<keyword evidence="18" id="KW-0479">Metal-binding</keyword>
<dbReference type="EMBL" id="JAQQFM010000009">
    <property type="protein sequence ID" value="MFL9926512.1"/>
    <property type="molecule type" value="Genomic_DNA"/>
</dbReference>
<comment type="catalytic activity">
    <reaction evidence="1 18">
        <text>7-phospho-2-dehydro-3-deoxy-D-arabino-heptonate = 3-dehydroquinate + phosphate</text>
        <dbReference type="Rhea" id="RHEA:21968"/>
        <dbReference type="ChEBI" id="CHEBI:32364"/>
        <dbReference type="ChEBI" id="CHEBI:43474"/>
        <dbReference type="ChEBI" id="CHEBI:58394"/>
        <dbReference type="EC" id="4.2.3.4"/>
    </reaction>
</comment>
<dbReference type="HAMAP" id="MF_00110">
    <property type="entry name" value="DHQ_synthase"/>
    <property type="match status" value="1"/>
</dbReference>
<feature type="binding site" evidence="17">
    <location>
        <position position="34"/>
    </location>
    <ligand>
        <name>substrate</name>
    </ligand>
</feature>
<feature type="binding site" evidence="18">
    <location>
        <begin position="344"/>
        <end position="349"/>
    </location>
    <ligand>
        <name>NAD(+)</name>
        <dbReference type="ChEBI" id="CHEBI:57540"/>
    </ligand>
</feature>
<keyword evidence="18" id="KW-0170">Cobalt</keyword>
<evidence type="ECO:0000259" key="20">
    <source>
        <dbReference type="Pfam" id="PF01761"/>
    </source>
</evidence>
<feature type="binding site" evidence="18">
    <location>
        <position position="520"/>
    </location>
    <ligand>
        <name>Zn(2+)</name>
        <dbReference type="ChEBI" id="CHEBI:29105"/>
    </ligand>
</feature>
<comment type="pathway">
    <text evidence="4 18">Metabolic intermediate biosynthesis; chorismate biosynthesis; chorismate from D-erythrose 4-phosphate and phosphoenolpyruvate: step 2/7.</text>
</comment>
<keyword evidence="17" id="KW-0460">Magnesium</keyword>
<dbReference type="SUPFAM" id="SSF52540">
    <property type="entry name" value="P-loop containing nucleoside triphosphate hydrolases"/>
    <property type="match status" value="1"/>
</dbReference>
<dbReference type="Gene3D" id="3.40.50.300">
    <property type="entry name" value="P-loop containing nucleotide triphosphate hydrolases"/>
    <property type="match status" value="1"/>
</dbReference>
<dbReference type="CDD" id="cd08195">
    <property type="entry name" value="DHQS"/>
    <property type="match status" value="1"/>
</dbReference>
<evidence type="ECO:0000313" key="23">
    <source>
        <dbReference type="Proteomes" id="UP001629246"/>
    </source>
</evidence>
<keyword evidence="7 18" id="KW-0028">Amino-acid biosynthesis</keyword>
<evidence type="ECO:0000256" key="17">
    <source>
        <dbReference type="HAMAP-Rule" id="MF_00109"/>
    </source>
</evidence>
<evidence type="ECO:0000256" key="10">
    <source>
        <dbReference type="ARBA" id="ARBA00022777"/>
    </source>
</evidence>
<dbReference type="InterPro" id="IPR030960">
    <property type="entry name" value="DHQS/DOIS_N"/>
</dbReference>
<feature type="binding site" evidence="17">
    <location>
        <position position="80"/>
    </location>
    <ligand>
        <name>substrate</name>
    </ligand>
</feature>
<feature type="binding site" evidence="17">
    <location>
        <position position="137"/>
    </location>
    <ligand>
        <name>substrate</name>
    </ligand>
</feature>
<dbReference type="PRINTS" id="PR01100">
    <property type="entry name" value="SHIKIMTKNASE"/>
</dbReference>
<comment type="similarity">
    <text evidence="18">Belongs to the sugar phosphate cyclases superfamily. Dehydroquinate synthase family.</text>
</comment>
<evidence type="ECO:0000256" key="11">
    <source>
        <dbReference type="ARBA" id="ARBA00022840"/>
    </source>
</evidence>
<feature type="binding site" evidence="18">
    <location>
        <begin position="402"/>
        <end position="403"/>
    </location>
    <ligand>
        <name>NAD(+)</name>
        <dbReference type="ChEBI" id="CHEBI:57540"/>
    </ligand>
</feature>
<evidence type="ECO:0000256" key="9">
    <source>
        <dbReference type="ARBA" id="ARBA00022741"/>
    </source>
</evidence>
<comment type="cofactor">
    <cofactor evidence="17">
        <name>Mg(2+)</name>
        <dbReference type="ChEBI" id="CHEBI:18420"/>
    </cofactor>
    <text evidence="17">Binds 1 Mg(2+) ion per subunit.</text>
</comment>
<comment type="cofactor">
    <cofactor evidence="18">
        <name>Co(2+)</name>
        <dbReference type="ChEBI" id="CHEBI:48828"/>
    </cofactor>
    <cofactor evidence="18">
        <name>Zn(2+)</name>
        <dbReference type="ChEBI" id="CHEBI:29105"/>
    </cofactor>
    <text evidence="18">Binds 1 divalent metal cation per subunit. Can use either Co(2+) or Zn(2+).</text>
</comment>
<feature type="region of interest" description="Disordered" evidence="19">
    <location>
        <begin position="242"/>
        <end position="271"/>
    </location>
</feature>
<gene>
    <name evidence="18 22" type="primary">aroB</name>
    <name evidence="17" type="synonym">aroK</name>
    <name evidence="22" type="ORF">PQR62_19715</name>
</gene>
<evidence type="ECO:0000259" key="21">
    <source>
        <dbReference type="Pfam" id="PF24621"/>
    </source>
</evidence>
<feature type="compositionally biased region" description="Basic and acidic residues" evidence="19">
    <location>
        <begin position="242"/>
        <end position="251"/>
    </location>
</feature>
<evidence type="ECO:0000256" key="15">
    <source>
        <dbReference type="ARBA" id="ARBA00023268"/>
    </source>
</evidence>
<dbReference type="Pfam" id="PF01202">
    <property type="entry name" value="SKI"/>
    <property type="match status" value="1"/>
</dbReference>
<keyword evidence="15" id="KW-0511">Multifunctional enzyme</keyword>
<evidence type="ECO:0000256" key="7">
    <source>
        <dbReference type="ARBA" id="ARBA00022605"/>
    </source>
</evidence>
<dbReference type="Gene3D" id="3.40.50.1970">
    <property type="match status" value="1"/>
</dbReference>
<proteinExistence type="inferred from homology"/>
<evidence type="ECO:0000256" key="12">
    <source>
        <dbReference type="ARBA" id="ARBA00023027"/>
    </source>
</evidence>
<dbReference type="Proteomes" id="UP001629246">
    <property type="component" value="Unassembled WGS sequence"/>
</dbReference>
<feature type="binding site" evidence="18">
    <location>
        <position position="537"/>
    </location>
    <ligand>
        <name>Zn(2+)</name>
        <dbReference type="ChEBI" id="CHEBI:29105"/>
    </ligand>
</feature>
<name>A0ABW9ADW4_9BURK</name>
<comment type="subunit">
    <text evidence="17">Monomer.</text>
</comment>
<feature type="domain" description="3-dehydroquinate synthase C-terminal" evidence="21">
    <location>
        <begin position="454"/>
        <end position="597"/>
    </location>
</feature>
<evidence type="ECO:0000256" key="1">
    <source>
        <dbReference type="ARBA" id="ARBA00001393"/>
    </source>
</evidence>
<dbReference type="EC" id="4.2.3.4" evidence="18"/>
<keyword evidence="13 18" id="KW-0057">Aromatic amino acid biosynthesis</keyword>
<keyword evidence="23" id="KW-1185">Reference proteome</keyword>
<dbReference type="InterPro" id="IPR023000">
    <property type="entry name" value="Shikimate_kinase_CS"/>
</dbReference>
<dbReference type="InterPro" id="IPR031322">
    <property type="entry name" value="Shikimate/glucono_kinase"/>
</dbReference>
<evidence type="ECO:0000256" key="6">
    <source>
        <dbReference type="ARBA" id="ARBA00022490"/>
    </source>
</evidence>
<feature type="binding site" evidence="18">
    <location>
        <position position="415"/>
    </location>
    <ligand>
        <name>NAD(+)</name>
        <dbReference type="ChEBI" id="CHEBI:57540"/>
    </ligand>
</feature>
<evidence type="ECO:0000256" key="14">
    <source>
        <dbReference type="ARBA" id="ARBA00023239"/>
    </source>
</evidence>
<comment type="function">
    <text evidence="3 18">Catalyzes the conversion of 3-deoxy-D-arabino-heptulosonate 7-phosphate (DAHP) to dehydroquinate (DHQ).</text>
</comment>
<keyword evidence="8 17" id="KW-0808">Transferase</keyword>
<comment type="catalytic activity">
    <reaction evidence="16 17">
        <text>shikimate + ATP = 3-phosphoshikimate + ADP + H(+)</text>
        <dbReference type="Rhea" id="RHEA:13121"/>
        <dbReference type="ChEBI" id="CHEBI:15378"/>
        <dbReference type="ChEBI" id="CHEBI:30616"/>
        <dbReference type="ChEBI" id="CHEBI:36208"/>
        <dbReference type="ChEBI" id="CHEBI:145989"/>
        <dbReference type="ChEBI" id="CHEBI:456216"/>
        <dbReference type="EC" id="2.7.1.71"/>
    </reaction>
</comment>
<dbReference type="InterPro" id="IPR027417">
    <property type="entry name" value="P-loop_NTPase"/>
</dbReference>
<dbReference type="NCBIfam" id="TIGR01357">
    <property type="entry name" value="aroB"/>
    <property type="match status" value="1"/>
</dbReference>
<evidence type="ECO:0000256" key="4">
    <source>
        <dbReference type="ARBA" id="ARBA00004661"/>
    </source>
</evidence>
<dbReference type="InterPro" id="IPR000623">
    <property type="entry name" value="Shikimate_kinase/TSH1"/>
</dbReference>
<sequence>MSGSIFLVGLMGAGKTTIGRALAKKLNKRFIDSDHEIEARTGASIPVIFEIEGEESFRRREAEVIRELSALPDIVLATGGGAVLRAENRQHLSQRGTVVYLRASINQILQRTGRDKNRPLLQIADPRRKLEELSRQREPLYREVADFVVETNRPNVQFLVQTIMSHLELSPKQIDAPVGQQSTAMPVGNMHAASDVTAPSTMLVTETIRTTRTTSSTIIDPVTGDTIASSNSTFTSVDIHFDAQPNRRDMDTSSIASSNQSDNDQARGTSAGETIRLEVDLGERSYPILIGRGLLDDASVLPSYVDGKRAAIVTNDKVGPLYLARVSAALRAAGKQVTEIVLPDGEEHKNWASLMKIFDVLLAEKCDRKTTLIALGGGVIGDLTGFAAASYMRGVPFVQVPTTLLSQVDSSVGGKTGINHPLGKNMIGAFYQPQAVIADTATLHTLPPRELAAGIAEVIKHGAIIDAPFFDWIETNVARLVARDDAALAYAIQRSCEIKAEVVRQDEREGGLRAILNFGHTFGHAIENGLGYGQWLHGEAVGCGMVMAADMSHRLGYIDAASRDRVRAVTLAAGLPVTAPDLGTARWLELMQVDKKNEGGQIKFILIRPLGAPLITHAPQEVLLQTLAACTGD</sequence>
<evidence type="ECO:0000256" key="18">
    <source>
        <dbReference type="HAMAP-Rule" id="MF_00110"/>
    </source>
</evidence>
<feature type="binding site" evidence="17">
    <location>
        <begin position="12"/>
        <end position="17"/>
    </location>
    <ligand>
        <name>ATP</name>
        <dbReference type="ChEBI" id="CHEBI:30616"/>
    </ligand>
</feature>
<feature type="binding site" evidence="17">
    <location>
        <position position="118"/>
    </location>
    <ligand>
        <name>ATP</name>
        <dbReference type="ChEBI" id="CHEBI:30616"/>
    </ligand>
</feature>
<accession>A0ABW9ADW4</accession>
<comment type="pathway">
    <text evidence="5 17">Metabolic intermediate biosynthesis; chorismate biosynthesis; chorismate from D-erythrose 4-phosphate and phosphoenolpyruvate: step 5/7.</text>
</comment>
<dbReference type="InterPro" id="IPR056179">
    <property type="entry name" value="DHQS_C"/>
</dbReference>
<feature type="binding site" evidence="18">
    <location>
        <position position="457"/>
    </location>
    <ligand>
        <name>Zn(2+)</name>
        <dbReference type="ChEBI" id="CHEBI:29105"/>
    </ligand>
</feature>
<dbReference type="InterPro" id="IPR016037">
    <property type="entry name" value="DHQ_synth_AroB"/>
</dbReference>
<dbReference type="PANTHER" id="PTHR43622">
    <property type="entry name" value="3-DEHYDROQUINATE SYNTHASE"/>
    <property type="match status" value="1"/>
</dbReference>
<comment type="similarity">
    <text evidence="17">Belongs to the shikimate kinase family.</text>
</comment>
<dbReference type="Gene3D" id="1.20.1090.10">
    <property type="entry name" value="Dehydroquinate synthase-like - alpha domain"/>
    <property type="match status" value="1"/>
</dbReference>
<comment type="cofactor">
    <cofactor evidence="2 18">
        <name>NAD(+)</name>
        <dbReference type="ChEBI" id="CHEBI:57540"/>
    </cofactor>
</comment>
<evidence type="ECO:0000256" key="13">
    <source>
        <dbReference type="ARBA" id="ARBA00023141"/>
    </source>
</evidence>
<feature type="binding site" evidence="17">
    <location>
        <position position="58"/>
    </location>
    <ligand>
        <name>substrate</name>
    </ligand>
</feature>
<dbReference type="CDD" id="cd00464">
    <property type="entry name" value="SK"/>
    <property type="match status" value="1"/>
</dbReference>